<reference evidence="2" key="1">
    <citation type="submission" date="2022-11" db="UniProtKB">
        <authorList>
            <consortium name="WormBaseParasite"/>
        </authorList>
    </citation>
    <scope>IDENTIFICATION</scope>
</reference>
<evidence type="ECO:0000313" key="2">
    <source>
        <dbReference type="WBParaSite" id="PSU_v2.g1324.t1"/>
    </source>
</evidence>
<sequence>MSYGFEAPKSREFWVLLENNNPAPSNPEENPSLELAVATHYAHGPHQNSETLTQLRQMIHSRRKVPHHAIGYWKWASTIIGGASEIIVQPF</sequence>
<dbReference type="AlphaFoldDB" id="A0A914Y6G5"/>
<proteinExistence type="predicted"/>
<protein>
    <submittedName>
        <fullName evidence="2">Uncharacterized protein</fullName>
    </submittedName>
</protein>
<dbReference type="Proteomes" id="UP000887577">
    <property type="component" value="Unplaced"/>
</dbReference>
<keyword evidence="1" id="KW-1185">Reference proteome</keyword>
<evidence type="ECO:0000313" key="1">
    <source>
        <dbReference type="Proteomes" id="UP000887577"/>
    </source>
</evidence>
<accession>A0A914Y6G5</accession>
<name>A0A914Y6G5_9BILA</name>
<organism evidence="1 2">
    <name type="scientific">Panagrolaimus superbus</name>
    <dbReference type="NCBI Taxonomy" id="310955"/>
    <lineage>
        <taxon>Eukaryota</taxon>
        <taxon>Metazoa</taxon>
        <taxon>Ecdysozoa</taxon>
        <taxon>Nematoda</taxon>
        <taxon>Chromadorea</taxon>
        <taxon>Rhabditida</taxon>
        <taxon>Tylenchina</taxon>
        <taxon>Panagrolaimomorpha</taxon>
        <taxon>Panagrolaimoidea</taxon>
        <taxon>Panagrolaimidae</taxon>
        <taxon>Panagrolaimus</taxon>
    </lineage>
</organism>
<dbReference type="WBParaSite" id="PSU_v2.g1324.t1">
    <property type="protein sequence ID" value="PSU_v2.g1324.t1"/>
    <property type="gene ID" value="PSU_v2.g1324"/>
</dbReference>